<comment type="caution">
    <text evidence="1">The sequence shown here is derived from an EMBL/GenBank/DDBJ whole genome shotgun (WGS) entry which is preliminary data.</text>
</comment>
<protein>
    <submittedName>
        <fullName evidence="1">YkgJ family cysteine cluster protein</fullName>
    </submittedName>
</protein>
<dbReference type="InterPro" id="IPR005358">
    <property type="entry name" value="Puta_zinc/iron-chelating_dom"/>
</dbReference>
<sequence length="132" mass="15293">MESEVSKEPEVWYQCDRCTVCCKWPGDVRVEPGEIEKIAAFLGMETQAFIDRFTRLRTNRSGLSLIEKENHECIMLDGKNCRINPVKPEQCKGFPNYWNFPGWQEQCQAKPIPMDRAREMGLVDERPGPRAV</sequence>
<organism evidence="1 2">
    <name type="scientific">Oceaniferula marina</name>
    <dbReference type="NCBI Taxonomy" id="2748318"/>
    <lineage>
        <taxon>Bacteria</taxon>
        <taxon>Pseudomonadati</taxon>
        <taxon>Verrucomicrobiota</taxon>
        <taxon>Verrucomicrobiia</taxon>
        <taxon>Verrucomicrobiales</taxon>
        <taxon>Verrucomicrobiaceae</taxon>
        <taxon>Oceaniferula</taxon>
    </lineage>
</organism>
<reference evidence="1 2" key="1">
    <citation type="submission" date="2020-07" db="EMBL/GenBank/DDBJ databases">
        <title>Roseicoccus Jingziensis gen. nov., sp. nov., isolated from coastal seawater.</title>
        <authorList>
            <person name="Feng X."/>
        </authorList>
    </citation>
    <scope>NUCLEOTIDE SEQUENCE [LARGE SCALE GENOMIC DNA]</scope>
    <source>
        <strain evidence="1 2">N1E253</strain>
    </source>
</reference>
<dbReference type="EMBL" id="JACBAZ010000004">
    <property type="protein sequence ID" value="NWK56038.1"/>
    <property type="molecule type" value="Genomic_DNA"/>
</dbReference>
<dbReference type="AlphaFoldDB" id="A0A851GE44"/>
<dbReference type="PANTHER" id="PTHR35866">
    <property type="entry name" value="PUTATIVE-RELATED"/>
    <property type="match status" value="1"/>
</dbReference>
<proteinExistence type="predicted"/>
<dbReference type="Pfam" id="PF03692">
    <property type="entry name" value="CxxCxxCC"/>
    <property type="match status" value="1"/>
</dbReference>
<dbReference type="PANTHER" id="PTHR35866:SF1">
    <property type="entry name" value="YKGJ FAMILY CYSTEINE CLUSTER PROTEIN"/>
    <property type="match status" value="1"/>
</dbReference>
<accession>A0A851GE44</accession>
<evidence type="ECO:0000313" key="1">
    <source>
        <dbReference type="EMBL" id="NWK56038.1"/>
    </source>
</evidence>
<name>A0A851GE44_9BACT</name>
<keyword evidence="2" id="KW-1185">Reference proteome</keyword>
<dbReference type="Proteomes" id="UP000557872">
    <property type="component" value="Unassembled WGS sequence"/>
</dbReference>
<gene>
    <name evidence="1" type="ORF">HW115_10480</name>
</gene>
<evidence type="ECO:0000313" key="2">
    <source>
        <dbReference type="Proteomes" id="UP000557872"/>
    </source>
</evidence>